<reference evidence="1" key="2">
    <citation type="submission" date="2023-05" db="EMBL/GenBank/DDBJ databases">
        <authorList>
            <consortium name="Lawrence Berkeley National Laboratory"/>
            <person name="Steindorff A."/>
            <person name="Hensen N."/>
            <person name="Bonometti L."/>
            <person name="Westerberg I."/>
            <person name="Brannstrom I.O."/>
            <person name="Guillou S."/>
            <person name="Cros-Aarteil S."/>
            <person name="Calhoun S."/>
            <person name="Haridas S."/>
            <person name="Kuo A."/>
            <person name="Mondo S."/>
            <person name="Pangilinan J."/>
            <person name="Riley R."/>
            <person name="Labutti K."/>
            <person name="Andreopoulos B."/>
            <person name="Lipzen A."/>
            <person name="Chen C."/>
            <person name="Yanf M."/>
            <person name="Daum C."/>
            <person name="Ng V."/>
            <person name="Clum A."/>
            <person name="Ohm R."/>
            <person name="Martin F."/>
            <person name="Silar P."/>
            <person name="Natvig D."/>
            <person name="Lalanne C."/>
            <person name="Gautier V."/>
            <person name="Ament-Velasquez S.L."/>
            <person name="Kruys A."/>
            <person name="Hutchinson M.I."/>
            <person name="Powell A.J."/>
            <person name="Barry K."/>
            <person name="Miller A.N."/>
            <person name="Grigoriev I.V."/>
            <person name="Debuchy R."/>
            <person name="Gladieux P."/>
            <person name="Thoren M.H."/>
            <person name="Johannesson H."/>
        </authorList>
    </citation>
    <scope>NUCLEOTIDE SEQUENCE</scope>
    <source>
        <strain evidence="1">CBS 990.96</strain>
    </source>
</reference>
<dbReference type="InterPro" id="IPR013083">
    <property type="entry name" value="Znf_RING/FYVE/PHD"/>
</dbReference>
<dbReference type="EMBL" id="MU865541">
    <property type="protein sequence ID" value="KAK4221489.1"/>
    <property type="molecule type" value="Genomic_DNA"/>
</dbReference>
<accession>A0AAN6YLU5</accession>
<dbReference type="AlphaFoldDB" id="A0AAN6YLU5"/>
<keyword evidence="2" id="KW-1185">Reference proteome</keyword>
<dbReference type="Gene3D" id="3.30.40.10">
    <property type="entry name" value="Zinc/RING finger domain, C3HC4 (zinc finger)"/>
    <property type="match status" value="1"/>
</dbReference>
<protein>
    <recommendedName>
        <fullName evidence="3">RING-type domain-containing protein</fullName>
    </recommendedName>
</protein>
<name>A0AAN6YLU5_9PEZI</name>
<dbReference type="SUPFAM" id="SSF57850">
    <property type="entry name" value="RING/U-box"/>
    <property type="match status" value="1"/>
</dbReference>
<dbReference type="Proteomes" id="UP001301958">
    <property type="component" value="Unassembled WGS sequence"/>
</dbReference>
<reference evidence="1" key="1">
    <citation type="journal article" date="2023" name="Mol. Phylogenet. Evol.">
        <title>Genome-scale phylogeny and comparative genomics of the fungal order Sordariales.</title>
        <authorList>
            <person name="Hensen N."/>
            <person name="Bonometti L."/>
            <person name="Westerberg I."/>
            <person name="Brannstrom I.O."/>
            <person name="Guillou S."/>
            <person name="Cros-Aarteil S."/>
            <person name="Calhoun S."/>
            <person name="Haridas S."/>
            <person name="Kuo A."/>
            <person name="Mondo S."/>
            <person name="Pangilinan J."/>
            <person name="Riley R."/>
            <person name="LaButti K."/>
            <person name="Andreopoulos B."/>
            <person name="Lipzen A."/>
            <person name="Chen C."/>
            <person name="Yan M."/>
            <person name="Daum C."/>
            <person name="Ng V."/>
            <person name="Clum A."/>
            <person name="Steindorff A."/>
            <person name="Ohm R.A."/>
            <person name="Martin F."/>
            <person name="Silar P."/>
            <person name="Natvig D.O."/>
            <person name="Lalanne C."/>
            <person name="Gautier V."/>
            <person name="Ament-Velasquez S.L."/>
            <person name="Kruys A."/>
            <person name="Hutchinson M.I."/>
            <person name="Powell A.J."/>
            <person name="Barry K."/>
            <person name="Miller A.N."/>
            <person name="Grigoriev I.V."/>
            <person name="Debuchy R."/>
            <person name="Gladieux P."/>
            <person name="Hiltunen Thoren M."/>
            <person name="Johannesson H."/>
        </authorList>
    </citation>
    <scope>NUCLEOTIDE SEQUENCE</scope>
    <source>
        <strain evidence="1">CBS 990.96</strain>
    </source>
</reference>
<comment type="caution">
    <text evidence="1">The sequence shown here is derived from an EMBL/GenBank/DDBJ whole genome shotgun (WGS) entry which is preliminary data.</text>
</comment>
<evidence type="ECO:0000313" key="2">
    <source>
        <dbReference type="Proteomes" id="UP001301958"/>
    </source>
</evidence>
<gene>
    <name evidence="1" type="ORF">QBC38DRAFT_461416</name>
</gene>
<sequence>MASSNGNHITTPPPIDECSFMCDSELEILGIPPSKPDIKQVPGVLLLCGHMACKTCYQSWEKTNQRDQKFPTCIVCRHEMMYQADFCSHNVPATLIPGKISDGKTLVLILSRVPKTVPEGGNRTPYCCKKCEYEDRLDRSYYLSCLAYR</sequence>
<proteinExistence type="predicted"/>
<evidence type="ECO:0008006" key="3">
    <source>
        <dbReference type="Google" id="ProtNLM"/>
    </source>
</evidence>
<evidence type="ECO:0000313" key="1">
    <source>
        <dbReference type="EMBL" id="KAK4221489.1"/>
    </source>
</evidence>
<organism evidence="1 2">
    <name type="scientific">Podospora fimiseda</name>
    <dbReference type="NCBI Taxonomy" id="252190"/>
    <lineage>
        <taxon>Eukaryota</taxon>
        <taxon>Fungi</taxon>
        <taxon>Dikarya</taxon>
        <taxon>Ascomycota</taxon>
        <taxon>Pezizomycotina</taxon>
        <taxon>Sordariomycetes</taxon>
        <taxon>Sordariomycetidae</taxon>
        <taxon>Sordariales</taxon>
        <taxon>Podosporaceae</taxon>
        <taxon>Podospora</taxon>
    </lineage>
</organism>